<evidence type="ECO:0000256" key="6">
    <source>
        <dbReference type="PIRSR" id="PIRSR627057-1"/>
    </source>
</evidence>
<feature type="domain" description="CAAX prenyl protease 1 N-terminal" evidence="11">
    <location>
        <begin position="41"/>
        <end position="206"/>
    </location>
</feature>
<keyword evidence="4 7" id="KW-0862">Zinc</keyword>
<feature type="binding site" evidence="7">
    <location>
        <position position="359"/>
    </location>
    <ligand>
        <name>Zn(2+)</name>
        <dbReference type="ChEBI" id="CHEBI:29105"/>
        <note>catalytic</note>
    </ligand>
</feature>
<evidence type="ECO:0000256" key="9">
    <source>
        <dbReference type="SAM" id="Phobius"/>
    </source>
</evidence>
<dbReference type="RefSeq" id="WP_190928740.1">
    <property type="nucleotide sequence ID" value="NZ_JACXJA010000017.1"/>
</dbReference>
<keyword evidence="1 8" id="KW-0645">Protease</keyword>
<protein>
    <submittedName>
        <fullName evidence="12">M48 family metallopeptidase</fullName>
    </submittedName>
</protein>
<feature type="transmembrane region" description="Helical" evidence="9">
    <location>
        <begin position="177"/>
        <end position="195"/>
    </location>
</feature>
<dbReference type="CDD" id="cd07343">
    <property type="entry name" value="M48A_Zmpste24p_like"/>
    <property type="match status" value="1"/>
</dbReference>
<sequence length="422" mass="47461">MKNSGKFIRWYYALFALYAVAVGFYLWYASANTVPDIYKGTPADPATFMSAEELRASETYSAQRNWIFFVSYPWIWGVYLVLLFGGFASRWERMLERKKLPFAARIAVIAVFVSAIAFVARLPLGYTSYMLSRSNGISTQPFAGWMRDRLVATGIDTLVTLLVAIVAFWFIRRGGRWWLKLWLLSIPFTLFMMYIQPVVIDPLYNQFSRLSDPVLEQKIMELGSEAGIPAERVYEVDMSAKTNALNAYVDGIGSSLRIVIWDTTLKRLNEEEILQIVAHEIGHYVMRHLEWSALGAVGASLVMLWLGSYVLKLAIRRWGGRCGIHQPGQAAVLPLVLLLMSVLTFVSLPFSNAVSRQAESAADRYAMELVGHAGGAVSMQQKLSKATLDEVDPPLIVKWFRSSHPSALERIADAQAFDTAQK</sequence>
<keyword evidence="9" id="KW-1133">Transmembrane helix</keyword>
<feature type="transmembrane region" description="Helical" evidence="9">
    <location>
        <begin position="331"/>
        <end position="350"/>
    </location>
</feature>
<dbReference type="PANTHER" id="PTHR10120">
    <property type="entry name" value="CAAX PRENYL PROTEASE 1"/>
    <property type="match status" value="1"/>
</dbReference>
<dbReference type="Pfam" id="PF16491">
    <property type="entry name" value="Peptidase_M48_N"/>
    <property type="match status" value="1"/>
</dbReference>
<dbReference type="InterPro" id="IPR032456">
    <property type="entry name" value="Peptidase_M48_N"/>
</dbReference>
<dbReference type="Gene3D" id="3.30.2010.10">
    <property type="entry name" value="Metalloproteases ('zincins'), catalytic domain"/>
    <property type="match status" value="1"/>
</dbReference>
<comment type="similarity">
    <text evidence="8">Belongs to the peptidase M48 family.</text>
</comment>
<evidence type="ECO:0000256" key="1">
    <source>
        <dbReference type="ARBA" id="ARBA00022670"/>
    </source>
</evidence>
<keyword evidence="9" id="KW-0472">Membrane</keyword>
<feature type="transmembrane region" description="Helical" evidence="9">
    <location>
        <begin position="291"/>
        <end position="311"/>
    </location>
</feature>
<evidence type="ECO:0000256" key="5">
    <source>
        <dbReference type="ARBA" id="ARBA00023049"/>
    </source>
</evidence>
<feature type="transmembrane region" description="Helical" evidence="9">
    <location>
        <begin position="150"/>
        <end position="170"/>
    </location>
</feature>
<feature type="transmembrane region" description="Helical" evidence="9">
    <location>
        <begin position="66"/>
        <end position="88"/>
    </location>
</feature>
<evidence type="ECO:0000256" key="7">
    <source>
        <dbReference type="PIRSR" id="PIRSR627057-2"/>
    </source>
</evidence>
<evidence type="ECO:0000259" key="10">
    <source>
        <dbReference type="Pfam" id="PF01435"/>
    </source>
</evidence>
<feature type="active site" evidence="6">
    <location>
        <position position="280"/>
    </location>
</feature>
<keyword evidence="9" id="KW-0812">Transmembrane</keyword>
<reference evidence="12" key="1">
    <citation type="submission" date="2020-09" db="EMBL/GenBank/DDBJ databases">
        <title>A novel bacterium of genus Paenibacillus, isolated from South China Sea.</title>
        <authorList>
            <person name="Huang H."/>
            <person name="Mo K."/>
            <person name="Hu Y."/>
        </authorList>
    </citation>
    <scope>NUCLEOTIDE SEQUENCE</scope>
    <source>
        <strain evidence="12">IB182363</strain>
    </source>
</reference>
<evidence type="ECO:0000313" key="13">
    <source>
        <dbReference type="Proteomes" id="UP000639396"/>
    </source>
</evidence>
<dbReference type="EMBL" id="JACXJA010000017">
    <property type="protein sequence ID" value="MBD2863176.1"/>
    <property type="molecule type" value="Genomic_DNA"/>
</dbReference>
<feature type="active site" description="Proton donor" evidence="6">
    <location>
        <position position="363"/>
    </location>
</feature>
<organism evidence="12 13">
    <name type="scientific">Paenibacillus oceani</name>
    <dbReference type="NCBI Taxonomy" id="2772510"/>
    <lineage>
        <taxon>Bacteria</taxon>
        <taxon>Bacillati</taxon>
        <taxon>Bacillota</taxon>
        <taxon>Bacilli</taxon>
        <taxon>Bacillales</taxon>
        <taxon>Paenibacillaceae</taxon>
        <taxon>Paenibacillus</taxon>
    </lineage>
</organism>
<dbReference type="Pfam" id="PF01435">
    <property type="entry name" value="Peptidase_M48"/>
    <property type="match status" value="1"/>
</dbReference>
<dbReference type="InterPro" id="IPR027057">
    <property type="entry name" value="CAXX_Prtase_1"/>
</dbReference>
<comment type="caution">
    <text evidence="12">The sequence shown here is derived from an EMBL/GenBank/DDBJ whole genome shotgun (WGS) entry which is preliminary data.</text>
</comment>
<feature type="domain" description="Peptidase M48" evidence="10">
    <location>
        <begin position="212"/>
        <end position="415"/>
    </location>
</feature>
<name>A0A927GZN2_9BACL</name>
<feature type="transmembrane region" description="Helical" evidence="9">
    <location>
        <begin position="7"/>
        <end position="28"/>
    </location>
</feature>
<keyword evidence="13" id="KW-1185">Reference proteome</keyword>
<feature type="binding site" evidence="7">
    <location>
        <position position="279"/>
    </location>
    <ligand>
        <name>Zn(2+)</name>
        <dbReference type="ChEBI" id="CHEBI:29105"/>
        <note>catalytic</note>
    </ligand>
</feature>
<evidence type="ECO:0000256" key="2">
    <source>
        <dbReference type="ARBA" id="ARBA00022723"/>
    </source>
</evidence>
<dbReference type="Proteomes" id="UP000639396">
    <property type="component" value="Unassembled WGS sequence"/>
</dbReference>
<proteinExistence type="inferred from homology"/>
<dbReference type="GO" id="GO:0046872">
    <property type="term" value="F:metal ion binding"/>
    <property type="evidence" value="ECO:0007669"/>
    <property type="project" value="UniProtKB-KW"/>
</dbReference>
<feature type="binding site" evidence="7">
    <location>
        <position position="283"/>
    </location>
    <ligand>
        <name>Zn(2+)</name>
        <dbReference type="ChEBI" id="CHEBI:29105"/>
        <note>catalytic</note>
    </ligand>
</feature>
<keyword evidence="2 7" id="KW-0479">Metal-binding</keyword>
<feature type="transmembrane region" description="Helical" evidence="9">
    <location>
        <begin position="100"/>
        <end position="120"/>
    </location>
</feature>
<evidence type="ECO:0000313" key="12">
    <source>
        <dbReference type="EMBL" id="MBD2863176.1"/>
    </source>
</evidence>
<dbReference type="InterPro" id="IPR001915">
    <property type="entry name" value="Peptidase_M48"/>
</dbReference>
<comment type="cofactor">
    <cofactor evidence="7 8">
        <name>Zn(2+)</name>
        <dbReference type="ChEBI" id="CHEBI:29105"/>
    </cofactor>
    <text evidence="7 8">Binds 1 zinc ion per subunit.</text>
</comment>
<keyword evidence="5 8" id="KW-0482">Metalloprotease</keyword>
<evidence type="ECO:0000256" key="4">
    <source>
        <dbReference type="ARBA" id="ARBA00022833"/>
    </source>
</evidence>
<accession>A0A927GZN2</accession>
<dbReference type="AlphaFoldDB" id="A0A927GZN2"/>
<gene>
    <name evidence="12" type="ORF">IDH45_14380</name>
</gene>
<evidence type="ECO:0000259" key="11">
    <source>
        <dbReference type="Pfam" id="PF16491"/>
    </source>
</evidence>
<keyword evidence="3 8" id="KW-0378">Hydrolase</keyword>
<dbReference type="GO" id="GO:0071586">
    <property type="term" value="P:CAAX-box protein processing"/>
    <property type="evidence" value="ECO:0007669"/>
    <property type="project" value="InterPro"/>
</dbReference>
<dbReference type="GO" id="GO:0004222">
    <property type="term" value="F:metalloendopeptidase activity"/>
    <property type="evidence" value="ECO:0007669"/>
    <property type="project" value="InterPro"/>
</dbReference>
<evidence type="ECO:0000256" key="8">
    <source>
        <dbReference type="RuleBase" id="RU003983"/>
    </source>
</evidence>
<evidence type="ECO:0000256" key="3">
    <source>
        <dbReference type="ARBA" id="ARBA00022801"/>
    </source>
</evidence>